<dbReference type="PRINTS" id="PR00929">
    <property type="entry name" value="ATHOOK"/>
</dbReference>
<organism evidence="2 3">
    <name type="scientific">Abeliophyllum distichum</name>
    <dbReference type="NCBI Taxonomy" id="126358"/>
    <lineage>
        <taxon>Eukaryota</taxon>
        <taxon>Viridiplantae</taxon>
        <taxon>Streptophyta</taxon>
        <taxon>Embryophyta</taxon>
        <taxon>Tracheophyta</taxon>
        <taxon>Spermatophyta</taxon>
        <taxon>Magnoliopsida</taxon>
        <taxon>eudicotyledons</taxon>
        <taxon>Gunneridae</taxon>
        <taxon>Pentapetalae</taxon>
        <taxon>asterids</taxon>
        <taxon>lamiids</taxon>
        <taxon>Lamiales</taxon>
        <taxon>Oleaceae</taxon>
        <taxon>Forsythieae</taxon>
        <taxon>Abeliophyllum</taxon>
    </lineage>
</organism>
<feature type="compositionally biased region" description="Basic residues" evidence="1">
    <location>
        <begin position="142"/>
        <end position="157"/>
    </location>
</feature>
<reference evidence="3" key="1">
    <citation type="submission" date="2024-07" db="EMBL/GenBank/DDBJ databases">
        <title>Two chromosome-level genome assemblies of Korean endemic species Abeliophyllum distichum and Forsythia ovata (Oleaceae).</title>
        <authorList>
            <person name="Jang H."/>
        </authorList>
    </citation>
    <scope>NUCLEOTIDE SEQUENCE [LARGE SCALE GENOMIC DNA]</scope>
</reference>
<proteinExistence type="predicted"/>
<dbReference type="AlphaFoldDB" id="A0ABD1S915"/>
<dbReference type="InterPro" id="IPR017956">
    <property type="entry name" value="AT_hook_DNA-bd_motif"/>
</dbReference>
<feature type="compositionally biased region" description="Basic and acidic residues" evidence="1">
    <location>
        <begin position="124"/>
        <end position="141"/>
    </location>
</feature>
<gene>
    <name evidence="2" type="ORF">Adt_22765</name>
</gene>
<name>A0ABD1S915_9LAMI</name>
<dbReference type="Proteomes" id="UP001604336">
    <property type="component" value="Unassembled WGS sequence"/>
</dbReference>
<sequence>MEDDSRLSRVSVEGAMEDDELLDLNKEPIEKKRKRVDNNSPGNEKEGSLDGLNRVTGRVGRVLRSTTMAMNNAEKQAIQKEVIVKEEVDLVDEPVSPKRKKLRGRRGRPRKVEGDNGACGSSFKENDDKVMEQKNVEESRKGTGRGRKKVKGRRGRPPKIEKISGAIGKKKKTKGRRGRPPKMENGISEIRFQGEKD</sequence>
<feature type="compositionally biased region" description="Basic residues" evidence="1">
    <location>
        <begin position="168"/>
        <end position="180"/>
    </location>
</feature>
<protein>
    <submittedName>
        <fullName evidence="2">Increased DNA methylation 1</fullName>
    </submittedName>
</protein>
<feature type="region of interest" description="Disordered" evidence="1">
    <location>
        <begin position="1"/>
        <end position="53"/>
    </location>
</feature>
<evidence type="ECO:0000313" key="3">
    <source>
        <dbReference type="Proteomes" id="UP001604336"/>
    </source>
</evidence>
<feature type="compositionally biased region" description="Basic residues" evidence="1">
    <location>
        <begin position="97"/>
        <end position="109"/>
    </location>
</feature>
<dbReference type="EMBL" id="JBFOLK010000007">
    <property type="protein sequence ID" value="KAL2497215.1"/>
    <property type="molecule type" value="Genomic_DNA"/>
</dbReference>
<keyword evidence="3" id="KW-1185">Reference proteome</keyword>
<dbReference type="SMART" id="SM00384">
    <property type="entry name" value="AT_hook"/>
    <property type="match status" value="3"/>
</dbReference>
<accession>A0ABD1S915</accession>
<evidence type="ECO:0000313" key="2">
    <source>
        <dbReference type="EMBL" id="KAL2497215.1"/>
    </source>
</evidence>
<feature type="region of interest" description="Disordered" evidence="1">
    <location>
        <begin position="88"/>
        <end position="197"/>
    </location>
</feature>
<comment type="caution">
    <text evidence="2">The sequence shown here is derived from an EMBL/GenBank/DDBJ whole genome shotgun (WGS) entry which is preliminary data.</text>
</comment>
<evidence type="ECO:0000256" key="1">
    <source>
        <dbReference type="SAM" id="MobiDB-lite"/>
    </source>
</evidence>